<dbReference type="Gene3D" id="3.55.50.30">
    <property type="match status" value="1"/>
</dbReference>
<dbReference type="GeneID" id="86891392"/>
<feature type="transmembrane region" description="Helical" evidence="1">
    <location>
        <begin position="80"/>
        <end position="100"/>
    </location>
</feature>
<protein>
    <submittedName>
        <fullName evidence="5">DUF4974 domain-containing protein</fullName>
    </submittedName>
</protein>
<reference evidence="5 7" key="1">
    <citation type="submission" date="2019-09" db="EMBL/GenBank/DDBJ databases">
        <title>Butyricimonas paravirosa DSM 105722 (=214-4 = JCM 18677 = CCUG 65563).</title>
        <authorList>
            <person name="Le Roy T."/>
            <person name="Cani P.D."/>
        </authorList>
    </citation>
    <scope>NUCLEOTIDE SEQUENCE [LARGE SCALE GENOMIC DNA]</scope>
    <source>
        <strain evidence="5 7">DSM 105722</strain>
    </source>
</reference>
<proteinExistence type="predicted"/>
<evidence type="ECO:0000259" key="2">
    <source>
        <dbReference type="Pfam" id="PF04773"/>
    </source>
</evidence>
<dbReference type="Pfam" id="PF04773">
    <property type="entry name" value="FecR"/>
    <property type="match status" value="1"/>
</dbReference>
<evidence type="ECO:0000256" key="1">
    <source>
        <dbReference type="SAM" id="Phobius"/>
    </source>
</evidence>
<dbReference type="Gene3D" id="2.60.120.1440">
    <property type="match status" value="1"/>
</dbReference>
<dbReference type="GO" id="GO:0016989">
    <property type="term" value="F:sigma factor antagonist activity"/>
    <property type="evidence" value="ECO:0007669"/>
    <property type="project" value="TreeGrafter"/>
</dbReference>
<keyword evidence="7" id="KW-1185">Reference proteome</keyword>
<keyword evidence="1" id="KW-1133">Transmembrane helix</keyword>
<dbReference type="PANTHER" id="PTHR30273:SF2">
    <property type="entry name" value="PROTEIN FECR"/>
    <property type="match status" value="1"/>
</dbReference>
<dbReference type="InterPro" id="IPR032508">
    <property type="entry name" value="FecR_C"/>
</dbReference>
<dbReference type="PANTHER" id="PTHR30273">
    <property type="entry name" value="PERIPLASMIC SIGNAL SENSOR AND SIGMA FACTOR ACTIVATOR FECR-RELATED"/>
    <property type="match status" value="1"/>
</dbReference>
<dbReference type="Proteomes" id="UP000576368">
    <property type="component" value="Unassembled WGS sequence"/>
</dbReference>
<dbReference type="InterPro" id="IPR006860">
    <property type="entry name" value="FecR"/>
</dbReference>
<dbReference type="AlphaFoldDB" id="A0A7X6BMN6"/>
<dbReference type="Pfam" id="PF16344">
    <property type="entry name" value="FecR_C"/>
    <property type="match status" value="1"/>
</dbReference>
<keyword evidence="1" id="KW-0472">Membrane</keyword>
<feature type="domain" description="FecR protein" evidence="2">
    <location>
        <begin position="183"/>
        <end position="273"/>
    </location>
</feature>
<keyword evidence="1" id="KW-0812">Transmembrane</keyword>
<dbReference type="RefSeq" id="WP_118305175.1">
    <property type="nucleotide sequence ID" value="NZ_BMPA01000023.1"/>
</dbReference>
<gene>
    <name evidence="5" type="ORF">F1644_08840</name>
    <name evidence="4" type="ORF">GGR15_004466</name>
</gene>
<accession>A0A7X6BMN6</accession>
<reference evidence="4 6" key="2">
    <citation type="submission" date="2020-03" db="EMBL/GenBank/DDBJ databases">
        <title>Genomic Encyclopedia of Type Strains, Phase IV (KMG-IV): sequencing the most valuable type-strain genomes for metagenomic binning, comparative biology and taxonomic classification.</title>
        <authorList>
            <person name="Goeker M."/>
        </authorList>
    </citation>
    <scope>NUCLEOTIDE SEQUENCE [LARGE SCALE GENOMIC DNA]</scope>
    <source>
        <strain evidence="4 6">DSM 105722</strain>
    </source>
</reference>
<feature type="domain" description="Protein FecR C-terminal" evidence="3">
    <location>
        <begin position="315"/>
        <end position="384"/>
    </location>
</feature>
<dbReference type="InterPro" id="IPR012373">
    <property type="entry name" value="Ferrdict_sens_TM"/>
</dbReference>
<sequence>MEEKTSTNSGSKWLKAFLDREESLDMKALADELRERGDDELVQKFQRLRGMEDLSPDEQKIWGNIQSRLKFKSRRFVRNLLKYAAMIMIPLCVGGALWLLQKERGNVQPVSVASTSIAPGQHKAYLLLSNKVQMDLSRKGADTLFVERGVQVRIDSSGKISYQDAERQPANKELVYHTMVVPKAGEYFLELPDGTKVWLNSFSELKFPINFRGGERKVYLKGEAYFEVAKDASKPFYVMLDDMAVKVLGTSFNVNAYRDRGNVLTTLVTGKIEILDTLGKSLAVLNPSEQADFSNSKVDVTRVNVDNCISWREGKFYFEAMRLEDIMLQLQRWYDIEVFFASENLKNKTFTGVVRRDLVAGEIFSIIEKTTRVKFEENGKCVIISYQ</sequence>
<evidence type="ECO:0000313" key="4">
    <source>
        <dbReference type="EMBL" id="NJC20803.1"/>
    </source>
</evidence>
<evidence type="ECO:0000259" key="3">
    <source>
        <dbReference type="Pfam" id="PF16344"/>
    </source>
</evidence>
<evidence type="ECO:0000313" key="7">
    <source>
        <dbReference type="Proteomes" id="UP001302374"/>
    </source>
</evidence>
<evidence type="ECO:0000313" key="6">
    <source>
        <dbReference type="Proteomes" id="UP000576368"/>
    </source>
</evidence>
<evidence type="ECO:0000313" key="5">
    <source>
        <dbReference type="EMBL" id="WOF12362.1"/>
    </source>
</evidence>
<dbReference type="EMBL" id="CP043839">
    <property type="protein sequence ID" value="WOF12362.1"/>
    <property type="molecule type" value="Genomic_DNA"/>
</dbReference>
<dbReference type="Proteomes" id="UP001302374">
    <property type="component" value="Chromosome"/>
</dbReference>
<dbReference type="EMBL" id="JAATLI010000023">
    <property type="protein sequence ID" value="NJC20803.1"/>
    <property type="molecule type" value="Genomic_DNA"/>
</dbReference>
<name>A0A7X6BMN6_9BACT</name>
<organism evidence="4 6">
    <name type="scientific">Butyricimonas paravirosa</name>
    <dbReference type="NCBI Taxonomy" id="1472417"/>
    <lineage>
        <taxon>Bacteria</taxon>
        <taxon>Pseudomonadati</taxon>
        <taxon>Bacteroidota</taxon>
        <taxon>Bacteroidia</taxon>
        <taxon>Bacteroidales</taxon>
        <taxon>Odoribacteraceae</taxon>
        <taxon>Butyricimonas</taxon>
    </lineage>
</organism>